<name>A0ABU1PV33_9PSEU</name>
<keyword evidence="8" id="KW-0443">Lipid metabolism</keyword>
<keyword evidence="9 13" id="KW-0012">Acyltransferase</keyword>
<dbReference type="InterPro" id="IPR004255">
    <property type="entry name" value="O-acyltransferase_WSD1_N"/>
</dbReference>
<dbReference type="SUPFAM" id="SSF52777">
    <property type="entry name" value="CoA-dependent acyltransferases"/>
    <property type="match status" value="2"/>
</dbReference>
<dbReference type="PANTHER" id="PTHR31650:SF1">
    <property type="entry name" value="WAX ESTER SYNTHASE_DIACYLGLYCEROL ACYLTRANSFERASE 4-RELATED"/>
    <property type="match status" value="1"/>
</dbReference>
<comment type="similarity">
    <text evidence="3">Belongs to the long-chain O-acyltransferase family.</text>
</comment>
<keyword evidence="5" id="KW-0444">Lipid biosynthesis</keyword>
<evidence type="ECO:0000256" key="7">
    <source>
        <dbReference type="ARBA" id="ARBA00022798"/>
    </source>
</evidence>
<evidence type="ECO:0000313" key="13">
    <source>
        <dbReference type="EMBL" id="MDR6594496.1"/>
    </source>
</evidence>
<organism evidence="13 14">
    <name type="scientific">Saccharothrix longispora</name>
    <dbReference type="NCBI Taxonomy" id="33920"/>
    <lineage>
        <taxon>Bacteria</taxon>
        <taxon>Bacillati</taxon>
        <taxon>Actinomycetota</taxon>
        <taxon>Actinomycetes</taxon>
        <taxon>Pseudonocardiales</taxon>
        <taxon>Pseudonocardiaceae</taxon>
        <taxon>Saccharothrix</taxon>
    </lineage>
</organism>
<dbReference type="InterPro" id="IPR009721">
    <property type="entry name" value="O-acyltransferase_WSD1_C"/>
</dbReference>
<sequence>MTAHRPLRPLDNAYLDCDRPAGKDGTEIGVLLRFAEPLGRSVEEWRALVAVRLDAAPDLRLVPHRPRRRWLPMRWAAAEPNLRHHVREVRSAAPDGLRAAVEEVLADRLPLDRPLWQLVVLRDAAEGEAVLFRVHHALADGVGMVELGTRLLGSDLRTPVPVTASVRQPRLHAWREVVAGTPRYLRGFAPPAGRAFTSRDLTGARRLAWADTTVDRLHSIGRQHGVTGTEVYLAALAGALRQWPHTPWRSGPRTLWALVPVDTRATGVDDGLGNQVVNLRVPLPCGEPDARRRLALVAGSANTAGQRRRAEVMRAGVEVLPDLVVRALFWCTYRRWHIDLVASNVASLGHRVSHRGNPITEALPIGFLPHRRPFGVVLGAYGDRVSLHVTADAALPRPDVLCKLWIQSLGELASLPALPSPHGRDR</sequence>
<comment type="catalytic activity">
    <reaction evidence="10">
        <text>an acyl-CoA + a 1,2-diacyl-sn-glycerol = a triacyl-sn-glycerol + CoA</text>
        <dbReference type="Rhea" id="RHEA:10868"/>
        <dbReference type="ChEBI" id="CHEBI:17815"/>
        <dbReference type="ChEBI" id="CHEBI:57287"/>
        <dbReference type="ChEBI" id="CHEBI:58342"/>
        <dbReference type="ChEBI" id="CHEBI:64615"/>
        <dbReference type="EC" id="2.3.1.20"/>
    </reaction>
</comment>
<accession>A0ABU1PV33</accession>
<reference evidence="13 14" key="1">
    <citation type="submission" date="2023-07" db="EMBL/GenBank/DDBJ databases">
        <title>Sequencing the genomes of 1000 actinobacteria strains.</title>
        <authorList>
            <person name="Klenk H.-P."/>
        </authorList>
    </citation>
    <scope>NUCLEOTIDE SEQUENCE [LARGE SCALE GENOMIC DNA]</scope>
    <source>
        <strain evidence="13 14">DSM 43749</strain>
    </source>
</reference>
<evidence type="ECO:0000256" key="9">
    <source>
        <dbReference type="ARBA" id="ARBA00023315"/>
    </source>
</evidence>
<protein>
    <recommendedName>
        <fullName evidence="4">diacylglycerol O-acyltransferase</fullName>
        <ecNumber evidence="4">2.3.1.20</ecNumber>
    </recommendedName>
</protein>
<keyword evidence="14" id="KW-1185">Reference proteome</keyword>
<evidence type="ECO:0000256" key="5">
    <source>
        <dbReference type="ARBA" id="ARBA00022516"/>
    </source>
</evidence>
<dbReference type="Pfam" id="PF03007">
    <property type="entry name" value="WS_DGAT_cat"/>
    <property type="match status" value="1"/>
</dbReference>
<evidence type="ECO:0000256" key="1">
    <source>
        <dbReference type="ARBA" id="ARBA00004771"/>
    </source>
</evidence>
<dbReference type="EMBL" id="JAVDSG010000001">
    <property type="protein sequence ID" value="MDR6594496.1"/>
    <property type="molecule type" value="Genomic_DNA"/>
</dbReference>
<proteinExistence type="inferred from homology"/>
<evidence type="ECO:0000259" key="12">
    <source>
        <dbReference type="Pfam" id="PF06974"/>
    </source>
</evidence>
<keyword evidence="6 13" id="KW-0808">Transferase</keyword>
<comment type="pathway">
    <text evidence="1">Glycerolipid metabolism; triacylglycerol biosynthesis.</text>
</comment>
<evidence type="ECO:0000256" key="3">
    <source>
        <dbReference type="ARBA" id="ARBA00009587"/>
    </source>
</evidence>
<dbReference type="Gene3D" id="3.30.559.10">
    <property type="entry name" value="Chloramphenicol acetyltransferase-like domain"/>
    <property type="match status" value="1"/>
</dbReference>
<comment type="pathway">
    <text evidence="2">Lipid metabolism.</text>
</comment>
<evidence type="ECO:0000313" key="14">
    <source>
        <dbReference type="Proteomes" id="UP001268819"/>
    </source>
</evidence>
<dbReference type="InterPro" id="IPR045034">
    <property type="entry name" value="O-acyltransferase_WSD1-like"/>
</dbReference>
<evidence type="ECO:0000256" key="2">
    <source>
        <dbReference type="ARBA" id="ARBA00005189"/>
    </source>
</evidence>
<feature type="domain" description="O-acyltransferase WSD1-like N-terminal" evidence="11">
    <location>
        <begin position="30"/>
        <end position="163"/>
    </location>
</feature>
<dbReference type="RefSeq" id="WP_310307499.1">
    <property type="nucleotide sequence ID" value="NZ_BAAAXB010000001.1"/>
</dbReference>
<dbReference type="Proteomes" id="UP001268819">
    <property type="component" value="Unassembled WGS sequence"/>
</dbReference>
<dbReference type="EC" id="2.3.1.20" evidence="4"/>
<evidence type="ECO:0000256" key="6">
    <source>
        <dbReference type="ARBA" id="ARBA00022679"/>
    </source>
</evidence>
<dbReference type="Pfam" id="PF06974">
    <property type="entry name" value="WS_DGAT_C"/>
    <property type="match status" value="1"/>
</dbReference>
<gene>
    <name evidence="13" type="ORF">J2S66_002880</name>
</gene>
<keyword evidence="7" id="KW-0319">Glycerol metabolism</keyword>
<comment type="caution">
    <text evidence="13">The sequence shown here is derived from an EMBL/GenBank/DDBJ whole genome shotgun (WGS) entry which is preliminary data.</text>
</comment>
<dbReference type="InterPro" id="IPR023213">
    <property type="entry name" value="CAT-like_dom_sf"/>
</dbReference>
<dbReference type="GO" id="GO:0004144">
    <property type="term" value="F:diacylglycerol O-acyltransferase activity"/>
    <property type="evidence" value="ECO:0007669"/>
    <property type="project" value="UniProtKB-EC"/>
</dbReference>
<evidence type="ECO:0000259" key="11">
    <source>
        <dbReference type="Pfam" id="PF03007"/>
    </source>
</evidence>
<evidence type="ECO:0000256" key="10">
    <source>
        <dbReference type="ARBA" id="ARBA00048109"/>
    </source>
</evidence>
<feature type="domain" description="O-acyltransferase WSD1 C-terminal" evidence="12">
    <location>
        <begin position="273"/>
        <end position="412"/>
    </location>
</feature>
<evidence type="ECO:0000256" key="8">
    <source>
        <dbReference type="ARBA" id="ARBA00023098"/>
    </source>
</evidence>
<dbReference type="PANTHER" id="PTHR31650">
    <property type="entry name" value="O-ACYLTRANSFERASE (WSD1-LIKE) FAMILY PROTEIN"/>
    <property type="match status" value="1"/>
</dbReference>
<evidence type="ECO:0000256" key="4">
    <source>
        <dbReference type="ARBA" id="ARBA00013244"/>
    </source>
</evidence>